<keyword evidence="4" id="KW-1185">Reference proteome</keyword>
<sequence length="506" mass="59448">MLSHAKKCDNVVTSLSSSYLHYENRRRRFHHFHFHHYYYHHHRHRRRRRRPYSLLNYQQQLINGGGGGVGVGGAFYQSQQEDQFISQKNSRSYLLNNHYKLKYSLKGCCTINFPLKNRFKLRNLIEKQYREKKKLQQRQQQQQQQQLRQRRQERQRQKFHLENLRQEQKLQQFYTSPSTSLSILACLFATGFCLNPPSSSSIIPISSSPSSLNEIIYSNTSSNMYSCPARQNPLLRISRKAALKKSAMSYLLTSITIHELCSMRPLKRYEYFNKIYLFPYEINNNVRLSQLFLFNEKEILDENDIITKHLAYHARSCVISTNLTICKNCFAQIDEGLRKIERAYINFNKTLHRFDCMLAIDSPSATRPFSPNGTCDDCKVWYHRWLLVQFVDVWLEAPCINWCYYAQLACPHLATSKVADYAGHPSFQCRDLQIPRMTSTKKIRKKISSILPAECHCLHPCDLFPTTFSNLFASSNISESTQFLAKLLQNHRVRRHSSRNIVDGVS</sequence>
<feature type="compositionally biased region" description="Low complexity" evidence="1">
    <location>
        <begin position="137"/>
        <end position="147"/>
    </location>
</feature>
<gene>
    <name evidence="2" type="ORF">DME_LOCUS9240</name>
</gene>
<feature type="region of interest" description="Disordered" evidence="1">
    <location>
        <begin position="132"/>
        <end position="155"/>
    </location>
</feature>
<name>A0A0N4UDM5_DRAME</name>
<dbReference type="OrthoDB" id="10047996at2759"/>
<protein>
    <submittedName>
        <fullName evidence="5">Inhibin beta chain</fullName>
    </submittedName>
</protein>
<dbReference type="AlphaFoldDB" id="A0A0N4UDM5"/>
<evidence type="ECO:0000313" key="2">
    <source>
        <dbReference type="EMBL" id="VDN59267.1"/>
    </source>
</evidence>
<evidence type="ECO:0000313" key="5">
    <source>
        <dbReference type="WBParaSite" id="DME_0000544101-mRNA-1"/>
    </source>
</evidence>
<dbReference type="STRING" id="318479.A0A0N4UDM5"/>
<dbReference type="EMBL" id="UYYG01001178">
    <property type="protein sequence ID" value="VDN59267.1"/>
    <property type="molecule type" value="Genomic_DNA"/>
</dbReference>
<accession>A0A0N4UDM5</accession>
<dbReference type="WBParaSite" id="DME_0000544101-mRNA-1">
    <property type="protein sequence ID" value="DME_0000544101-mRNA-1"/>
    <property type="gene ID" value="DME_0000544101"/>
</dbReference>
<proteinExistence type="predicted"/>
<dbReference type="Proteomes" id="UP000038040">
    <property type="component" value="Unplaced"/>
</dbReference>
<dbReference type="Proteomes" id="UP000274756">
    <property type="component" value="Unassembled WGS sequence"/>
</dbReference>
<evidence type="ECO:0000256" key="1">
    <source>
        <dbReference type="SAM" id="MobiDB-lite"/>
    </source>
</evidence>
<organism evidence="3 5">
    <name type="scientific">Dracunculus medinensis</name>
    <name type="common">Guinea worm</name>
    <dbReference type="NCBI Taxonomy" id="318479"/>
    <lineage>
        <taxon>Eukaryota</taxon>
        <taxon>Metazoa</taxon>
        <taxon>Ecdysozoa</taxon>
        <taxon>Nematoda</taxon>
        <taxon>Chromadorea</taxon>
        <taxon>Rhabditida</taxon>
        <taxon>Spirurina</taxon>
        <taxon>Dracunculoidea</taxon>
        <taxon>Dracunculidae</taxon>
        <taxon>Dracunculus</taxon>
    </lineage>
</organism>
<evidence type="ECO:0000313" key="3">
    <source>
        <dbReference type="Proteomes" id="UP000038040"/>
    </source>
</evidence>
<reference evidence="5" key="1">
    <citation type="submission" date="2017-02" db="UniProtKB">
        <authorList>
            <consortium name="WormBaseParasite"/>
        </authorList>
    </citation>
    <scope>IDENTIFICATION</scope>
</reference>
<reference evidence="2 4" key="2">
    <citation type="submission" date="2018-11" db="EMBL/GenBank/DDBJ databases">
        <authorList>
            <consortium name="Pathogen Informatics"/>
        </authorList>
    </citation>
    <scope>NUCLEOTIDE SEQUENCE [LARGE SCALE GENOMIC DNA]</scope>
</reference>
<evidence type="ECO:0000313" key="4">
    <source>
        <dbReference type="Proteomes" id="UP000274756"/>
    </source>
</evidence>